<dbReference type="InParanoid" id="A0A139WAU1"/>
<comment type="cofactor">
    <cofactor evidence="1 7 8">
        <name>Mg(2+)</name>
        <dbReference type="ChEBI" id="CHEBI:18420"/>
    </cofactor>
</comment>
<dbReference type="GO" id="GO:0006021">
    <property type="term" value="P:inositol biosynthetic process"/>
    <property type="evidence" value="ECO:0007669"/>
    <property type="project" value="UniProtKB-UniPathway"/>
</dbReference>
<comment type="pathway">
    <text evidence="2 8">Polyol metabolism; myo-inositol biosynthesis; myo-inositol from D-glucose 6-phosphate: step 2/2.</text>
</comment>
<dbReference type="GO" id="GO:0046872">
    <property type="term" value="F:metal ion binding"/>
    <property type="evidence" value="ECO:0007669"/>
    <property type="project" value="UniProtKB-KW"/>
</dbReference>
<gene>
    <name evidence="9" type="primary">AUGUSTUS-3.0.2_31402</name>
    <name evidence="9" type="ORF">TcasGA2_TC031402</name>
</gene>
<dbReference type="GO" id="GO:0007165">
    <property type="term" value="P:signal transduction"/>
    <property type="evidence" value="ECO:0000318"/>
    <property type="project" value="GO_Central"/>
</dbReference>
<comment type="similarity">
    <text evidence="3 8">Belongs to the inositol monophosphatase superfamily.</text>
</comment>
<evidence type="ECO:0000256" key="8">
    <source>
        <dbReference type="RuleBase" id="RU364068"/>
    </source>
</evidence>
<feature type="binding site" evidence="7">
    <location>
        <position position="89"/>
    </location>
    <ligand>
        <name>Mg(2+)</name>
        <dbReference type="ChEBI" id="CHEBI:18420"/>
        <label>1</label>
        <note>catalytic</note>
    </ligand>
</feature>
<dbReference type="PROSITE" id="PS00629">
    <property type="entry name" value="IMP_1"/>
    <property type="match status" value="1"/>
</dbReference>
<accession>A0A139WAU1</accession>
<dbReference type="InterPro" id="IPR020550">
    <property type="entry name" value="Inositol_monophosphatase_CS"/>
</dbReference>
<dbReference type="Proteomes" id="UP000007266">
    <property type="component" value="Linkage group 10"/>
</dbReference>
<dbReference type="PROSITE" id="PS00630">
    <property type="entry name" value="IMP_2"/>
    <property type="match status" value="1"/>
</dbReference>
<keyword evidence="5 8" id="KW-0378">Hydrolase</keyword>
<evidence type="ECO:0000256" key="6">
    <source>
        <dbReference type="ARBA" id="ARBA00022842"/>
    </source>
</evidence>
<dbReference type="Pfam" id="PF00459">
    <property type="entry name" value="Inositol_P"/>
    <property type="match status" value="1"/>
</dbReference>
<dbReference type="Gene3D" id="3.40.190.80">
    <property type="match status" value="1"/>
</dbReference>
<evidence type="ECO:0000313" key="9">
    <source>
        <dbReference type="EMBL" id="KYB25020.1"/>
    </source>
</evidence>
<feature type="binding site" evidence="7">
    <location>
        <position position="91"/>
    </location>
    <ligand>
        <name>Mg(2+)</name>
        <dbReference type="ChEBI" id="CHEBI:18420"/>
        <label>1</label>
        <note>catalytic</note>
    </ligand>
</feature>
<dbReference type="GO" id="GO:0006020">
    <property type="term" value="P:inositol metabolic process"/>
    <property type="evidence" value="ECO:0000318"/>
    <property type="project" value="GO_Central"/>
</dbReference>
<evidence type="ECO:0000256" key="7">
    <source>
        <dbReference type="PIRSR" id="PIRSR600760-2"/>
    </source>
</evidence>
<dbReference type="FunCoup" id="A0A139WAU1">
    <property type="interactions" value="197"/>
</dbReference>
<dbReference type="SUPFAM" id="SSF56655">
    <property type="entry name" value="Carbohydrate phosphatase"/>
    <property type="match status" value="1"/>
</dbReference>
<dbReference type="Gene3D" id="3.30.540.10">
    <property type="entry name" value="Fructose-1,6-Bisphosphatase, subunit A, domain 1"/>
    <property type="match status" value="1"/>
</dbReference>
<organism evidence="9 10">
    <name type="scientific">Tribolium castaneum</name>
    <name type="common">Red flour beetle</name>
    <dbReference type="NCBI Taxonomy" id="7070"/>
    <lineage>
        <taxon>Eukaryota</taxon>
        <taxon>Metazoa</taxon>
        <taxon>Ecdysozoa</taxon>
        <taxon>Arthropoda</taxon>
        <taxon>Hexapoda</taxon>
        <taxon>Insecta</taxon>
        <taxon>Pterygota</taxon>
        <taxon>Neoptera</taxon>
        <taxon>Endopterygota</taxon>
        <taxon>Coleoptera</taxon>
        <taxon>Polyphaga</taxon>
        <taxon>Cucujiformia</taxon>
        <taxon>Tenebrionidae</taxon>
        <taxon>Tenebrionidae incertae sedis</taxon>
        <taxon>Tribolium</taxon>
    </lineage>
</organism>
<reference evidence="9 10" key="1">
    <citation type="journal article" date="2008" name="Nature">
        <title>The genome of the model beetle and pest Tribolium castaneum.</title>
        <authorList>
            <consortium name="Tribolium Genome Sequencing Consortium"/>
            <person name="Richards S."/>
            <person name="Gibbs R.A."/>
            <person name="Weinstock G.M."/>
            <person name="Brown S.J."/>
            <person name="Denell R."/>
            <person name="Beeman R.W."/>
            <person name="Gibbs R."/>
            <person name="Beeman R.W."/>
            <person name="Brown S.J."/>
            <person name="Bucher G."/>
            <person name="Friedrich M."/>
            <person name="Grimmelikhuijzen C.J."/>
            <person name="Klingler M."/>
            <person name="Lorenzen M."/>
            <person name="Richards S."/>
            <person name="Roth S."/>
            <person name="Schroder R."/>
            <person name="Tautz D."/>
            <person name="Zdobnov E.M."/>
            <person name="Muzny D."/>
            <person name="Gibbs R.A."/>
            <person name="Weinstock G.M."/>
            <person name="Attaway T."/>
            <person name="Bell S."/>
            <person name="Buhay C.J."/>
            <person name="Chandrabose M.N."/>
            <person name="Chavez D."/>
            <person name="Clerk-Blankenburg K.P."/>
            <person name="Cree A."/>
            <person name="Dao M."/>
            <person name="Davis C."/>
            <person name="Chacko J."/>
            <person name="Dinh H."/>
            <person name="Dugan-Rocha S."/>
            <person name="Fowler G."/>
            <person name="Garner T.T."/>
            <person name="Garnes J."/>
            <person name="Gnirke A."/>
            <person name="Hawes A."/>
            <person name="Hernandez J."/>
            <person name="Hines S."/>
            <person name="Holder M."/>
            <person name="Hume J."/>
            <person name="Jhangiani S.N."/>
            <person name="Joshi V."/>
            <person name="Khan Z.M."/>
            <person name="Jackson L."/>
            <person name="Kovar C."/>
            <person name="Kowis A."/>
            <person name="Lee S."/>
            <person name="Lewis L.R."/>
            <person name="Margolis J."/>
            <person name="Morgan M."/>
            <person name="Nazareth L.V."/>
            <person name="Nguyen N."/>
            <person name="Okwuonu G."/>
            <person name="Parker D."/>
            <person name="Richards S."/>
            <person name="Ruiz S.J."/>
            <person name="Santibanez J."/>
            <person name="Savard J."/>
            <person name="Scherer S.E."/>
            <person name="Schneider B."/>
            <person name="Sodergren E."/>
            <person name="Tautz D."/>
            <person name="Vattahil S."/>
            <person name="Villasana D."/>
            <person name="White C.S."/>
            <person name="Wright R."/>
            <person name="Park Y."/>
            <person name="Beeman R.W."/>
            <person name="Lord J."/>
            <person name="Oppert B."/>
            <person name="Lorenzen M."/>
            <person name="Brown S."/>
            <person name="Wang L."/>
            <person name="Savard J."/>
            <person name="Tautz D."/>
            <person name="Richards S."/>
            <person name="Weinstock G."/>
            <person name="Gibbs R.A."/>
            <person name="Liu Y."/>
            <person name="Worley K."/>
            <person name="Weinstock G."/>
            <person name="Elsik C.G."/>
            <person name="Reese J.T."/>
            <person name="Elhaik E."/>
            <person name="Landan G."/>
            <person name="Graur D."/>
            <person name="Arensburger P."/>
            <person name="Atkinson P."/>
            <person name="Beeman R.W."/>
            <person name="Beidler J."/>
            <person name="Brown S.J."/>
            <person name="Demuth J.P."/>
            <person name="Drury D.W."/>
            <person name="Du Y.Z."/>
            <person name="Fujiwara H."/>
            <person name="Lorenzen M."/>
            <person name="Maselli V."/>
            <person name="Osanai M."/>
            <person name="Park Y."/>
            <person name="Robertson H.M."/>
            <person name="Tu Z."/>
            <person name="Wang J.J."/>
            <person name="Wang S."/>
            <person name="Richards S."/>
            <person name="Song H."/>
            <person name="Zhang L."/>
            <person name="Sodergren E."/>
            <person name="Werner D."/>
            <person name="Stanke M."/>
            <person name="Morgenstern B."/>
            <person name="Solovyev V."/>
            <person name="Kosarev P."/>
            <person name="Brown G."/>
            <person name="Chen H.C."/>
            <person name="Ermolaeva O."/>
            <person name="Hlavina W."/>
            <person name="Kapustin Y."/>
            <person name="Kiryutin B."/>
            <person name="Kitts P."/>
            <person name="Maglott D."/>
            <person name="Pruitt K."/>
            <person name="Sapojnikov V."/>
            <person name="Souvorov A."/>
            <person name="Mackey A.J."/>
            <person name="Waterhouse R.M."/>
            <person name="Wyder S."/>
            <person name="Zdobnov E.M."/>
            <person name="Zdobnov E.M."/>
            <person name="Wyder S."/>
            <person name="Kriventseva E.V."/>
            <person name="Kadowaki T."/>
            <person name="Bork P."/>
            <person name="Aranda M."/>
            <person name="Bao R."/>
            <person name="Beermann A."/>
            <person name="Berns N."/>
            <person name="Bolognesi R."/>
            <person name="Bonneton F."/>
            <person name="Bopp D."/>
            <person name="Brown S.J."/>
            <person name="Bucher G."/>
            <person name="Butts T."/>
            <person name="Chaumot A."/>
            <person name="Denell R.E."/>
            <person name="Ferrier D.E."/>
            <person name="Friedrich M."/>
            <person name="Gordon C.M."/>
            <person name="Jindra M."/>
            <person name="Klingler M."/>
            <person name="Lan Q."/>
            <person name="Lattorff H.M."/>
            <person name="Laudet V."/>
            <person name="von Levetsow C."/>
            <person name="Liu Z."/>
            <person name="Lutz R."/>
            <person name="Lynch J.A."/>
            <person name="da Fonseca R.N."/>
            <person name="Posnien N."/>
            <person name="Reuter R."/>
            <person name="Roth S."/>
            <person name="Savard J."/>
            <person name="Schinko J.B."/>
            <person name="Schmitt C."/>
            <person name="Schoppmeier M."/>
            <person name="Schroder R."/>
            <person name="Shippy T.D."/>
            <person name="Simonnet F."/>
            <person name="Marques-Souza H."/>
            <person name="Tautz D."/>
            <person name="Tomoyasu Y."/>
            <person name="Trauner J."/>
            <person name="Van der Zee M."/>
            <person name="Vervoort M."/>
            <person name="Wittkopp N."/>
            <person name="Wimmer E.A."/>
            <person name="Yang X."/>
            <person name="Jones A.K."/>
            <person name="Sattelle D.B."/>
            <person name="Ebert P.R."/>
            <person name="Nelson D."/>
            <person name="Scott J.G."/>
            <person name="Beeman R.W."/>
            <person name="Muthukrishnan S."/>
            <person name="Kramer K.J."/>
            <person name="Arakane Y."/>
            <person name="Beeman R.W."/>
            <person name="Zhu Q."/>
            <person name="Hogenkamp D."/>
            <person name="Dixit R."/>
            <person name="Oppert B."/>
            <person name="Jiang H."/>
            <person name="Zou Z."/>
            <person name="Marshall J."/>
            <person name="Elpidina E."/>
            <person name="Vinokurov K."/>
            <person name="Oppert C."/>
            <person name="Zou Z."/>
            <person name="Evans J."/>
            <person name="Lu Z."/>
            <person name="Zhao P."/>
            <person name="Sumathipala N."/>
            <person name="Altincicek B."/>
            <person name="Vilcinskas A."/>
            <person name="Williams M."/>
            <person name="Hultmark D."/>
            <person name="Hetru C."/>
            <person name="Jiang H."/>
            <person name="Grimmelikhuijzen C.J."/>
            <person name="Hauser F."/>
            <person name="Cazzamali G."/>
            <person name="Williamson M."/>
            <person name="Park Y."/>
            <person name="Li B."/>
            <person name="Tanaka Y."/>
            <person name="Predel R."/>
            <person name="Neupert S."/>
            <person name="Schachtner J."/>
            <person name="Verleyen P."/>
            <person name="Raible F."/>
            <person name="Bork P."/>
            <person name="Friedrich M."/>
            <person name="Walden K.K."/>
            <person name="Robertson H.M."/>
            <person name="Angeli S."/>
            <person name="Foret S."/>
            <person name="Bucher G."/>
            <person name="Schuetz S."/>
            <person name="Maleszka R."/>
            <person name="Wimmer E.A."/>
            <person name="Beeman R.W."/>
            <person name="Lorenzen M."/>
            <person name="Tomoyasu Y."/>
            <person name="Miller S.C."/>
            <person name="Grossmann D."/>
            <person name="Bucher G."/>
        </authorList>
    </citation>
    <scope>NUCLEOTIDE SEQUENCE [LARGE SCALE GENOMIC DNA]</scope>
    <source>
        <strain evidence="9 10">Georgia GA2</strain>
    </source>
</reference>
<dbReference type="PRINTS" id="PR00378">
    <property type="entry name" value="LIIMPHPHTASE"/>
</dbReference>
<dbReference type="OMA" id="CTEMTRT"/>
<dbReference type="EC" id="3.1.3.25" evidence="8"/>
<dbReference type="PANTHER" id="PTHR20854:SF25">
    <property type="entry name" value="INOSITOL-1-MONOPHOSPHATASE"/>
    <property type="match status" value="1"/>
</dbReference>
<keyword evidence="6 7" id="KW-0460">Magnesium</keyword>
<dbReference type="CDD" id="cd01639">
    <property type="entry name" value="IMPase"/>
    <property type="match status" value="1"/>
</dbReference>
<dbReference type="InterPro" id="IPR033942">
    <property type="entry name" value="IMPase"/>
</dbReference>
<dbReference type="GO" id="GO:0046854">
    <property type="term" value="P:phosphatidylinositol phosphate biosynthetic process"/>
    <property type="evidence" value="ECO:0007669"/>
    <property type="project" value="InterPro"/>
</dbReference>
<name>A0A139WAU1_TRICA</name>
<feature type="binding site" evidence="7">
    <location>
        <position position="68"/>
    </location>
    <ligand>
        <name>Mg(2+)</name>
        <dbReference type="ChEBI" id="CHEBI:18420"/>
        <label>1</label>
        <note>catalytic</note>
    </ligand>
</feature>
<dbReference type="UniPathway" id="UPA00823">
    <property type="reaction ID" value="UER00788"/>
</dbReference>
<dbReference type="InterPro" id="IPR020583">
    <property type="entry name" value="Inositol_monoP_metal-BS"/>
</dbReference>
<dbReference type="FunFam" id="3.30.540.10:FF:000004">
    <property type="entry name" value="Inositol-1-monophosphatase"/>
    <property type="match status" value="1"/>
</dbReference>
<proteinExistence type="inferred from homology"/>
<evidence type="ECO:0000256" key="4">
    <source>
        <dbReference type="ARBA" id="ARBA00022723"/>
    </source>
</evidence>
<comment type="catalytic activity">
    <reaction evidence="8">
        <text>a myo-inositol phosphate + H2O = myo-inositol + phosphate</text>
        <dbReference type="Rhea" id="RHEA:24056"/>
        <dbReference type="ChEBI" id="CHEBI:15377"/>
        <dbReference type="ChEBI" id="CHEBI:17268"/>
        <dbReference type="ChEBI" id="CHEBI:43474"/>
        <dbReference type="ChEBI" id="CHEBI:84139"/>
        <dbReference type="EC" id="3.1.3.25"/>
    </reaction>
</comment>
<keyword evidence="10" id="KW-1185">Reference proteome</keyword>
<dbReference type="AlphaFoldDB" id="A0A139WAU1"/>
<dbReference type="KEGG" id="tca:100141828"/>
<dbReference type="EMBL" id="KQ971380">
    <property type="protein sequence ID" value="KYB25020.1"/>
    <property type="molecule type" value="Genomic_DNA"/>
</dbReference>
<dbReference type="GO" id="GO:0008934">
    <property type="term" value="F:inositol monophosphate 1-phosphatase activity"/>
    <property type="evidence" value="ECO:0000318"/>
    <property type="project" value="GO_Central"/>
</dbReference>
<evidence type="ECO:0000313" key="10">
    <source>
        <dbReference type="Proteomes" id="UP000007266"/>
    </source>
</evidence>
<evidence type="ECO:0000256" key="5">
    <source>
        <dbReference type="ARBA" id="ARBA00022801"/>
    </source>
</evidence>
<evidence type="ECO:0000256" key="3">
    <source>
        <dbReference type="ARBA" id="ARBA00009759"/>
    </source>
</evidence>
<dbReference type="PANTHER" id="PTHR20854">
    <property type="entry name" value="INOSITOL MONOPHOSPHATASE"/>
    <property type="match status" value="1"/>
</dbReference>
<dbReference type="InterPro" id="IPR000760">
    <property type="entry name" value="Inositol_monophosphatase-like"/>
</dbReference>
<dbReference type="InterPro" id="IPR020552">
    <property type="entry name" value="Inositol_monoPase_Li-sen"/>
</dbReference>
<evidence type="ECO:0000256" key="1">
    <source>
        <dbReference type="ARBA" id="ARBA00001946"/>
    </source>
</evidence>
<sequence length="286" mass="32019">MSEQIRIYFDFVLPLVKKAGKVILEAKNIEIETKDEIYDLVTIYDRKVEEVLIKEIKAKYPNHKFIGEEESSARSEISDLTNDPTWIIDPIDGTANFVRNFPITCISIGLTINKQPVLGIIYNPFMDELYTAMKGQGAHLNGKRIFTSKQTDIQKSVLNYELSLARSEKHRELYMYRLTHLIAVIQGIRSMGSAALGLCYVARGSMDAYQCDGLYPWDAAAGVLIVTEAGGAVGDSTWGKEFDLMKPNFIAAASKPLLDQFLQVEKRADDERLAALLVKKANVGCK</sequence>
<feature type="binding site" evidence="7">
    <location>
        <position position="218"/>
    </location>
    <ligand>
        <name>Mg(2+)</name>
        <dbReference type="ChEBI" id="CHEBI:18420"/>
        <label>1</label>
        <note>catalytic</note>
    </ligand>
</feature>
<reference evidence="9 10" key="2">
    <citation type="journal article" date="2010" name="Nucleic Acids Res.">
        <title>BeetleBase in 2010: revisions to provide comprehensive genomic information for Tribolium castaneum.</title>
        <authorList>
            <person name="Kim H.S."/>
            <person name="Murphy T."/>
            <person name="Xia J."/>
            <person name="Caragea D."/>
            <person name="Park Y."/>
            <person name="Beeman R.W."/>
            <person name="Lorenzen M.D."/>
            <person name="Butcher S."/>
            <person name="Manak J.R."/>
            <person name="Brown S.J."/>
        </authorList>
    </citation>
    <scope>GENOME REANNOTATION</scope>
    <source>
        <strain evidence="9 10">Georgia GA2</strain>
    </source>
</reference>
<dbReference type="PRINTS" id="PR00377">
    <property type="entry name" value="IMPHPHTASES"/>
</dbReference>
<dbReference type="OrthoDB" id="10254945at2759"/>
<feature type="binding site" evidence="7">
    <location>
        <position position="92"/>
    </location>
    <ligand>
        <name>Mg(2+)</name>
        <dbReference type="ChEBI" id="CHEBI:18420"/>
        <label>1</label>
        <note>catalytic</note>
    </ligand>
</feature>
<dbReference type="STRING" id="7070.A0A139WAU1"/>
<evidence type="ECO:0000256" key="2">
    <source>
        <dbReference type="ARBA" id="ARBA00005152"/>
    </source>
</evidence>
<protein>
    <recommendedName>
        <fullName evidence="8">Inositol-1-monophosphatase</fullName>
        <ecNumber evidence="8">3.1.3.25</ecNumber>
    </recommendedName>
</protein>
<keyword evidence="4 7" id="KW-0479">Metal-binding</keyword>